<name>A0ABX0I671_9FLAO</name>
<evidence type="ECO:0000259" key="2">
    <source>
        <dbReference type="Pfam" id="PF22827"/>
    </source>
</evidence>
<keyword evidence="1" id="KW-0812">Transmembrane</keyword>
<sequence>MATKYKIPLVLFLLGMLITIVGALFKIMHWPNSNVLLIVGTLCEAVAIITLIRIILKKSK</sequence>
<accession>A0ABX0I671</accession>
<dbReference type="EMBL" id="JAAJBT010000002">
    <property type="protein sequence ID" value="NHM01227.1"/>
    <property type="molecule type" value="Genomic_DNA"/>
</dbReference>
<feature type="domain" description="Gliding motility protein GldL-like N-terminal" evidence="2">
    <location>
        <begin position="17"/>
        <end position="46"/>
    </location>
</feature>
<keyword evidence="1" id="KW-0472">Membrane</keyword>
<gene>
    <name evidence="3" type="ORF">G4D72_03770</name>
</gene>
<organism evidence="3 4">
    <name type="scientific">Flavobacterium difficile</name>
    <dbReference type="NCBI Taxonomy" id="2709659"/>
    <lineage>
        <taxon>Bacteria</taxon>
        <taxon>Pseudomonadati</taxon>
        <taxon>Bacteroidota</taxon>
        <taxon>Flavobacteriia</taxon>
        <taxon>Flavobacteriales</taxon>
        <taxon>Flavobacteriaceae</taxon>
        <taxon>Flavobacterium</taxon>
    </lineage>
</organism>
<keyword evidence="4" id="KW-1185">Reference proteome</keyword>
<dbReference type="InterPro" id="IPR055087">
    <property type="entry name" value="GldL-like_N"/>
</dbReference>
<proteinExistence type="predicted"/>
<dbReference type="Pfam" id="PF22827">
    <property type="entry name" value="GldL_N"/>
    <property type="match status" value="1"/>
</dbReference>
<protein>
    <recommendedName>
        <fullName evidence="2">Gliding motility protein GldL-like N-terminal domain-containing protein</fullName>
    </recommendedName>
</protein>
<feature type="transmembrane region" description="Helical" evidence="1">
    <location>
        <begin position="7"/>
        <end position="29"/>
    </location>
</feature>
<dbReference type="RefSeq" id="WP_166076283.1">
    <property type="nucleotide sequence ID" value="NZ_JAAJBT010000002.1"/>
</dbReference>
<evidence type="ECO:0000313" key="4">
    <source>
        <dbReference type="Proteomes" id="UP000800984"/>
    </source>
</evidence>
<evidence type="ECO:0000256" key="1">
    <source>
        <dbReference type="SAM" id="Phobius"/>
    </source>
</evidence>
<comment type="caution">
    <text evidence="3">The sequence shown here is derived from an EMBL/GenBank/DDBJ whole genome shotgun (WGS) entry which is preliminary data.</text>
</comment>
<feature type="transmembrane region" description="Helical" evidence="1">
    <location>
        <begin position="35"/>
        <end position="56"/>
    </location>
</feature>
<keyword evidence="1" id="KW-1133">Transmembrane helix</keyword>
<evidence type="ECO:0000313" key="3">
    <source>
        <dbReference type="EMBL" id="NHM01227.1"/>
    </source>
</evidence>
<reference evidence="3 4" key="1">
    <citation type="submission" date="2020-02" db="EMBL/GenBank/DDBJ databases">
        <authorList>
            <person name="Chen W.-M."/>
        </authorList>
    </citation>
    <scope>NUCLEOTIDE SEQUENCE [LARGE SCALE GENOMIC DNA]</scope>
    <source>
        <strain evidence="3 4">KDG-16</strain>
    </source>
</reference>
<dbReference type="Proteomes" id="UP000800984">
    <property type="component" value="Unassembled WGS sequence"/>
</dbReference>